<dbReference type="SUPFAM" id="SSF160964">
    <property type="entry name" value="MalF N-terminal region-like"/>
    <property type="match status" value="1"/>
</dbReference>
<protein>
    <submittedName>
        <fullName evidence="8">Sugar ABC transporter ATP-binding protein</fullName>
    </submittedName>
</protein>
<dbReference type="EMBL" id="MVGJ01000014">
    <property type="protein sequence ID" value="OOL83544.1"/>
    <property type="molecule type" value="Genomic_DNA"/>
</dbReference>
<dbReference type="CDD" id="cd06261">
    <property type="entry name" value="TM_PBP2"/>
    <property type="match status" value="1"/>
</dbReference>
<feature type="transmembrane region" description="Helical" evidence="7">
    <location>
        <begin position="165"/>
        <end position="190"/>
    </location>
</feature>
<comment type="caution">
    <text evidence="8">The sequence shown here is derived from an EMBL/GenBank/DDBJ whole genome shotgun (WGS) entry which is preliminary data.</text>
</comment>
<evidence type="ECO:0000256" key="1">
    <source>
        <dbReference type="ARBA" id="ARBA00004651"/>
    </source>
</evidence>
<feature type="transmembrane region" description="Helical" evidence="7">
    <location>
        <begin position="84"/>
        <end position="105"/>
    </location>
</feature>
<evidence type="ECO:0000256" key="2">
    <source>
        <dbReference type="ARBA" id="ARBA00022448"/>
    </source>
</evidence>
<dbReference type="SUPFAM" id="SSF161098">
    <property type="entry name" value="MetI-like"/>
    <property type="match status" value="1"/>
</dbReference>
<evidence type="ECO:0000256" key="5">
    <source>
        <dbReference type="ARBA" id="ARBA00022989"/>
    </source>
</evidence>
<dbReference type="GO" id="GO:0005886">
    <property type="term" value="C:plasma membrane"/>
    <property type="evidence" value="ECO:0007669"/>
    <property type="project" value="UniProtKB-SubCell"/>
</dbReference>
<keyword evidence="5 7" id="KW-1133">Transmembrane helix</keyword>
<organism evidence="8 9">
    <name type="scientific">Enterococcus faecium</name>
    <name type="common">Streptococcus faecium</name>
    <dbReference type="NCBI Taxonomy" id="1352"/>
    <lineage>
        <taxon>Bacteria</taxon>
        <taxon>Bacillati</taxon>
        <taxon>Bacillota</taxon>
        <taxon>Bacilli</taxon>
        <taxon>Lactobacillales</taxon>
        <taxon>Enterococcaceae</taxon>
        <taxon>Enterococcus</taxon>
    </lineage>
</organism>
<feature type="transmembrane region" description="Helical" evidence="7">
    <location>
        <begin position="21"/>
        <end position="49"/>
    </location>
</feature>
<proteinExistence type="inferred from homology"/>
<comment type="subcellular location">
    <subcellularLocation>
        <location evidence="1 7">Cell membrane</location>
        <topology evidence="1 7">Multi-pass membrane protein</topology>
    </subcellularLocation>
</comment>
<dbReference type="Pfam" id="PF00528">
    <property type="entry name" value="BPD_transp_1"/>
    <property type="match status" value="1"/>
</dbReference>
<evidence type="ECO:0000256" key="7">
    <source>
        <dbReference type="RuleBase" id="RU363032"/>
    </source>
</evidence>
<keyword evidence="8" id="KW-0547">Nucleotide-binding</keyword>
<keyword evidence="6 7" id="KW-0472">Membrane</keyword>
<evidence type="ECO:0000256" key="6">
    <source>
        <dbReference type="ARBA" id="ARBA00023136"/>
    </source>
</evidence>
<keyword evidence="3" id="KW-1003">Cell membrane</keyword>
<feature type="transmembrane region" description="Helical" evidence="7">
    <location>
        <begin position="211"/>
        <end position="233"/>
    </location>
</feature>
<name>A0A1S8HQ57_ENTFC</name>
<reference evidence="8 9" key="1">
    <citation type="submission" date="2017-02" db="EMBL/GenBank/DDBJ databases">
        <title>Clonality and virulence of isolates of VRE in Hematopoietic Stem Cell Transplanted (HSCT) patients.</title>
        <authorList>
            <person name="Marchi A.P."/>
            <person name="Martins R.C."/>
            <person name="Marie S.K."/>
            <person name="Levin A.S."/>
            <person name="Costa S.F."/>
        </authorList>
    </citation>
    <scope>NUCLEOTIDE SEQUENCE [LARGE SCALE GENOMIC DNA]</scope>
    <source>
        <strain evidence="8 9">LIM1759</strain>
    </source>
</reference>
<keyword evidence="4 7" id="KW-0812">Transmembrane</keyword>
<dbReference type="InterPro" id="IPR051393">
    <property type="entry name" value="ABC_transporter_permease"/>
</dbReference>
<dbReference type="InterPro" id="IPR035906">
    <property type="entry name" value="MetI-like_sf"/>
</dbReference>
<evidence type="ECO:0000313" key="8">
    <source>
        <dbReference type="EMBL" id="OOL83544.1"/>
    </source>
</evidence>
<keyword evidence="8" id="KW-0067">ATP-binding</keyword>
<dbReference type="GO" id="GO:0055085">
    <property type="term" value="P:transmembrane transport"/>
    <property type="evidence" value="ECO:0007669"/>
    <property type="project" value="InterPro"/>
</dbReference>
<dbReference type="PANTHER" id="PTHR30193:SF37">
    <property type="entry name" value="INNER MEMBRANE ABC TRANSPORTER PERMEASE PROTEIN YCJO"/>
    <property type="match status" value="1"/>
</dbReference>
<evidence type="ECO:0000256" key="3">
    <source>
        <dbReference type="ARBA" id="ARBA00022475"/>
    </source>
</evidence>
<evidence type="ECO:0000256" key="4">
    <source>
        <dbReference type="ARBA" id="ARBA00022692"/>
    </source>
</evidence>
<feature type="transmembrane region" description="Helical" evidence="7">
    <location>
        <begin position="117"/>
        <end position="138"/>
    </location>
</feature>
<dbReference type="GO" id="GO:0005524">
    <property type="term" value="F:ATP binding"/>
    <property type="evidence" value="ECO:0007669"/>
    <property type="project" value="UniProtKB-KW"/>
</dbReference>
<dbReference type="Gene3D" id="1.10.3720.10">
    <property type="entry name" value="MetI-like"/>
    <property type="match status" value="1"/>
</dbReference>
<gene>
    <name evidence="8" type="ORF">B1P95_03320</name>
</gene>
<keyword evidence="2 7" id="KW-0813">Transport</keyword>
<comment type="similarity">
    <text evidence="7">Belongs to the binding-protein-dependent transport system permease family.</text>
</comment>
<dbReference type="AlphaFoldDB" id="A0A1S8HQ57"/>
<dbReference type="InterPro" id="IPR000515">
    <property type="entry name" value="MetI-like"/>
</dbReference>
<dbReference type="Proteomes" id="UP000191171">
    <property type="component" value="Unassembled WGS sequence"/>
</dbReference>
<feature type="transmembrane region" description="Helical" evidence="7">
    <location>
        <begin position="272"/>
        <end position="297"/>
    </location>
</feature>
<dbReference type="PANTHER" id="PTHR30193">
    <property type="entry name" value="ABC TRANSPORTER PERMEASE PROTEIN"/>
    <property type="match status" value="1"/>
</dbReference>
<sequence length="305" mass="34204">MKDEVDYMNGFTKYWNRPDRAAYLFLTPSFLVLLLFTVIPLLGTFAISFTDLNIFFTSRNFVSFENFTRIFSDERAVNSLIHSLYFTVLETPTQIIVGLLAAVALSKNTRFNRFCRSTFYIPVICSLTSIAIIFSMLLDPNVGAIPYLFSQVGLPIPQFFRDPTLAMPTVAIMTVWKNFGVTMTILLTAIQGISPSLYESAQMDGATNRQQFFNITLPQIVPSLGFCILTNLIGSMQVFDQVYVATAGGPQFKTETAVQYIYSRGFTAPYELGYASALSSVLFIIVATIAISTNVYMSRKEKQMK</sequence>
<evidence type="ECO:0000313" key="9">
    <source>
        <dbReference type="Proteomes" id="UP000191171"/>
    </source>
</evidence>
<dbReference type="PROSITE" id="PS50928">
    <property type="entry name" value="ABC_TM1"/>
    <property type="match status" value="1"/>
</dbReference>
<accession>A0A1S8HQ57</accession>